<dbReference type="OrthoDB" id="10457932at2759"/>
<evidence type="ECO:0000313" key="3">
    <source>
        <dbReference type="Proteomes" id="UP001153620"/>
    </source>
</evidence>
<reference evidence="2" key="2">
    <citation type="submission" date="2022-10" db="EMBL/GenBank/DDBJ databases">
        <authorList>
            <consortium name="ENA_rothamsted_submissions"/>
            <consortium name="culmorum"/>
            <person name="King R."/>
        </authorList>
    </citation>
    <scope>NUCLEOTIDE SEQUENCE</scope>
</reference>
<reference evidence="2" key="1">
    <citation type="submission" date="2022-01" db="EMBL/GenBank/DDBJ databases">
        <authorList>
            <person name="King R."/>
        </authorList>
    </citation>
    <scope>NUCLEOTIDE SEQUENCE</scope>
</reference>
<sequence>MKMRTIIFLIFIVSYFGSFVNCQGRGQGPRNLILTEQELKFAGTALRAALTSNSNSYRKKNGNRRFSGTFTIIERDACGGLDIRIDADVDLVNSNGYRRDYYQAEVKNGPKHISGSTNGGYAGSFNY</sequence>
<gene>
    <name evidence="2" type="ORF">CHIRRI_LOCUS1891</name>
</gene>
<protein>
    <submittedName>
        <fullName evidence="2">Uncharacterized protein</fullName>
    </submittedName>
</protein>
<dbReference type="AlphaFoldDB" id="A0A9N9RKX1"/>
<dbReference type="Proteomes" id="UP001153620">
    <property type="component" value="Chromosome 1"/>
</dbReference>
<proteinExistence type="predicted"/>
<keyword evidence="1" id="KW-0732">Signal</keyword>
<organism evidence="2 3">
    <name type="scientific">Chironomus riparius</name>
    <dbReference type="NCBI Taxonomy" id="315576"/>
    <lineage>
        <taxon>Eukaryota</taxon>
        <taxon>Metazoa</taxon>
        <taxon>Ecdysozoa</taxon>
        <taxon>Arthropoda</taxon>
        <taxon>Hexapoda</taxon>
        <taxon>Insecta</taxon>
        <taxon>Pterygota</taxon>
        <taxon>Neoptera</taxon>
        <taxon>Endopterygota</taxon>
        <taxon>Diptera</taxon>
        <taxon>Nematocera</taxon>
        <taxon>Chironomoidea</taxon>
        <taxon>Chironomidae</taxon>
        <taxon>Chironominae</taxon>
        <taxon>Chironomus</taxon>
    </lineage>
</organism>
<keyword evidence="3" id="KW-1185">Reference proteome</keyword>
<feature type="chain" id="PRO_5040199499" evidence="1">
    <location>
        <begin position="23"/>
        <end position="127"/>
    </location>
</feature>
<accession>A0A9N9RKX1</accession>
<evidence type="ECO:0000256" key="1">
    <source>
        <dbReference type="SAM" id="SignalP"/>
    </source>
</evidence>
<evidence type="ECO:0000313" key="2">
    <source>
        <dbReference type="EMBL" id="CAG9798916.1"/>
    </source>
</evidence>
<dbReference type="EMBL" id="OU895877">
    <property type="protein sequence ID" value="CAG9798916.1"/>
    <property type="molecule type" value="Genomic_DNA"/>
</dbReference>
<feature type="signal peptide" evidence="1">
    <location>
        <begin position="1"/>
        <end position="22"/>
    </location>
</feature>
<name>A0A9N9RKX1_9DIPT</name>